<accession>A0A0L8V4N2</accession>
<name>A0A0L8V4N2_9BACT</name>
<reference evidence="2" key="1">
    <citation type="submission" date="2015-07" db="EMBL/GenBank/DDBJ databases">
        <title>Genome sequencing of Sunxiuqinia dokdonensis strain SK.</title>
        <authorList>
            <person name="Ahn S."/>
            <person name="Kim B.-C."/>
        </authorList>
    </citation>
    <scope>NUCLEOTIDE SEQUENCE [LARGE SCALE GENOMIC DNA]</scope>
    <source>
        <strain evidence="2">SK</strain>
    </source>
</reference>
<protein>
    <submittedName>
        <fullName evidence="1">Uncharacterized protein</fullName>
    </submittedName>
</protein>
<comment type="caution">
    <text evidence="1">The sequence shown here is derived from an EMBL/GenBank/DDBJ whole genome shotgun (WGS) entry which is preliminary data.</text>
</comment>
<evidence type="ECO:0000313" key="1">
    <source>
        <dbReference type="EMBL" id="KOH43394.1"/>
    </source>
</evidence>
<dbReference type="STRING" id="1409788.NC99_38210"/>
<dbReference type="AlphaFoldDB" id="A0A0L8V4N2"/>
<sequence>MVWMGSFFRFNCWDNPYHQQMYKMLPTPHLSDERLAYYSKMPGGLEGHLP</sequence>
<proteinExistence type="predicted"/>
<dbReference type="EMBL" id="LGIA01000190">
    <property type="protein sequence ID" value="KOH43394.1"/>
    <property type="molecule type" value="Genomic_DNA"/>
</dbReference>
<keyword evidence="2" id="KW-1185">Reference proteome</keyword>
<dbReference type="Proteomes" id="UP000036958">
    <property type="component" value="Unassembled WGS sequence"/>
</dbReference>
<organism evidence="1 2">
    <name type="scientific">Sunxiuqinia dokdonensis</name>
    <dbReference type="NCBI Taxonomy" id="1409788"/>
    <lineage>
        <taxon>Bacteria</taxon>
        <taxon>Pseudomonadati</taxon>
        <taxon>Bacteroidota</taxon>
        <taxon>Bacteroidia</taxon>
        <taxon>Marinilabiliales</taxon>
        <taxon>Prolixibacteraceae</taxon>
        <taxon>Sunxiuqinia</taxon>
    </lineage>
</organism>
<evidence type="ECO:0000313" key="2">
    <source>
        <dbReference type="Proteomes" id="UP000036958"/>
    </source>
</evidence>
<gene>
    <name evidence="1" type="ORF">NC99_38210</name>
</gene>